<gene>
    <name evidence="2" type="ORF">L0U88_20615</name>
</gene>
<accession>A0ABS9BMV3</accession>
<evidence type="ECO:0000313" key="2">
    <source>
        <dbReference type="EMBL" id="MCF1717057.1"/>
    </source>
</evidence>
<evidence type="ECO:0000313" key="3">
    <source>
        <dbReference type="Proteomes" id="UP001200145"/>
    </source>
</evidence>
<dbReference type="Proteomes" id="UP001200145">
    <property type="component" value="Unassembled WGS sequence"/>
</dbReference>
<dbReference type="EMBL" id="JAKEVY010000010">
    <property type="protein sequence ID" value="MCF1717057.1"/>
    <property type="molecule type" value="Genomic_DNA"/>
</dbReference>
<protein>
    <recommendedName>
        <fullName evidence="1">Prokaryotic YEATS domain-containing protein</fullName>
    </recommendedName>
</protein>
<evidence type="ECO:0000259" key="1">
    <source>
        <dbReference type="Pfam" id="PF20305"/>
    </source>
</evidence>
<dbReference type="Pfam" id="PF20305">
    <property type="entry name" value="pYEATS"/>
    <property type="match status" value="1"/>
</dbReference>
<name>A0ABS9BMV3_9BACT</name>
<organism evidence="2 3">
    <name type="scientific">Flavihumibacter fluminis</name>
    <dbReference type="NCBI Taxonomy" id="2909236"/>
    <lineage>
        <taxon>Bacteria</taxon>
        <taxon>Pseudomonadati</taxon>
        <taxon>Bacteroidota</taxon>
        <taxon>Chitinophagia</taxon>
        <taxon>Chitinophagales</taxon>
        <taxon>Chitinophagaceae</taxon>
        <taxon>Flavihumibacter</taxon>
    </lineage>
</organism>
<dbReference type="RefSeq" id="WP_234868746.1">
    <property type="nucleotide sequence ID" value="NZ_JAKEVY010000010.1"/>
</dbReference>
<comment type="caution">
    <text evidence="2">The sequence shown here is derived from an EMBL/GenBank/DDBJ whole genome shotgun (WGS) entry which is preliminary data.</text>
</comment>
<keyword evidence="3" id="KW-1185">Reference proteome</keyword>
<dbReference type="Gene3D" id="3.30.2010.10">
    <property type="entry name" value="Metalloproteases ('zincins'), catalytic domain"/>
    <property type="match status" value="1"/>
</dbReference>
<sequence>MKKIASIILFMIFIQFGAIAQIKTLKIVGGCALDEVPLPSEFQTDDIDERTNELIGNLIKRIGIQKSFVIRKADIKNAMVAQDENGTRILLINPGFLLNLKGYQSDWLIYFVLAHEIGHIVNYDPLESEKHNPEMEIAADKFAAVQLCRMGAGIEDAKSAIELLVKENTGPTYPTKKQRLFGIESGWLDAKCSTEPSDALTYDATTKKAEWKYAGKGYELGWGSNNNRNYYNVCLKIIASQKELSRISSVRYYFLHDSFGKGASQGKVFSTSTDAKTSFQHCIQIWGTFPLKVVINYKEGKQKEIDYVW</sequence>
<feature type="domain" description="Prokaryotic YEATS" evidence="1">
    <location>
        <begin position="231"/>
        <end position="306"/>
    </location>
</feature>
<proteinExistence type="predicted"/>
<reference evidence="2 3" key="1">
    <citation type="submission" date="2022-01" db="EMBL/GenBank/DDBJ databases">
        <title>Flavihumibacter sp. nov., isolated from sediment of a river.</title>
        <authorList>
            <person name="Liu H."/>
        </authorList>
    </citation>
    <scope>NUCLEOTIDE SEQUENCE [LARGE SCALE GENOMIC DNA]</scope>
    <source>
        <strain evidence="2 3">RY-1</strain>
    </source>
</reference>
<dbReference type="InterPro" id="IPR046888">
    <property type="entry name" value="pYEATS"/>
</dbReference>